<accession>A0A8J3B5H2</accession>
<dbReference type="Proteomes" id="UP000637720">
    <property type="component" value="Unassembled WGS sequence"/>
</dbReference>
<gene>
    <name evidence="2" type="ORF">GCM10007043_08470</name>
</gene>
<evidence type="ECO:0000256" key="1">
    <source>
        <dbReference type="SAM" id="MobiDB-lite"/>
    </source>
</evidence>
<evidence type="ECO:0000313" key="3">
    <source>
        <dbReference type="Proteomes" id="UP000637720"/>
    </source>
</evidence>
<dbReference type="AlphaFoldDB" id="A0A8J3B5H2"/>
<comment type="caution">
    <text evidence="2">The sequence shown here is derived from an EMBL/GenBank/DDBJ whole genome shotgun (WGS) entry which is preliminary data.</text>
</comment>
<dbReference type="RefSeq" id="WP_054671703.1">
    <property type="nucleotide sequence ID" value="NZ_BMOF01000011.1"/>
</dbReference>
<sequence>MARRKSERYRDVKAAVSQFQNLVPEEFPEGPYGSPIEYETLGKSTPWEEGQHRTSAFTYEVREFHAGIPRQYAGAHPTHDESADD</sequence>
<feature type="region of interest" description="Disordered" evidence="1">
    <location>
        <begin position="26"/>
        <end position="51"/>
    </location>
</feature>
<reference evidence="2" key="2">
    <citation type="submission" date="2020-09" db="EMBL/GenBank/DDBJ databases">
        <authorList>
            <person name="Sun Q."/>
            <person name="Ohkuma M."/>
        </authorList>
    </citation>
    <scope>NUCLEOTIDE SEQUENCE</scope>
    <source>
        <strain evidence="2">JCM 14719</strain>
    </source>
</reference>
<evidence type="ECO:0000313" key="2">
    <source>
        <dbReference type="EMBL" id="GGJ96979.1"/>
    </source>
</evidence>
<name>A0A8J3B5H2_9BACI</name>
<organism evidence="2 3">
    <name type="scientific">Calditerricola satsumensis</name>
    <dbReference type="NCBI Taxonomy" id="373054"/>
    <lineage>
        <taxon>Bacteria</taxon>
        <taxon>Bacillati</taxon>
        <taxon>Bacillota</taxon>
        <taxon>Bacilli</taxon>
        <taxon>Bacillales</taxon>
        <taxon>Bacillaceae</taxon>
        <taxon>Calditerricola</taxon>
    </lineage>
</organism>
<reference evidence="2" key="1">
    <citation type="journal article" date="2014" name="Int. J. Syst. Evol. Microbiol.">
        <title>Complete genome sequence of Corynebacterium casei LMG S-19264T (=DSM 44701T), isolated from a smear-ripened cheese.</title>
        <authorList>
            <consortium name="US DOE Joint Genome Institute (JGI-PGF)"/>
            <person name="Walter F."/>
            <person name="Albersmeier A."/>
            <person name="Kalinowski J."/>
            <person name="Ruckert C."/>
        </authorList>
    </citation>
    <scope>NUCLEOTIDE SEQUENCE</scope>
    <source>
        <strain evidence="2">JCM 14719</strain>
    </source>
</reference>
<dbReference type="EMBL" id="BMOF01000011">
    <property type="protein sequence ID" value="GGJ96979.1"/>
    <property type="molecule type" value="Genomic_DNA"/>
</dbReference>
<proteinExistence type="predicted"/>
<protein>
    <submittedName>
        <fullName evidence="2">Uncharacterized protein</fullName>
    </submittedName>
</protein>
<keyword evidence="3" id="KW-1185">Reference proteome</keyword>